<keyword evidence="1" id="KW-0175">Coiled coil</keyword>
<evidence type="ECO:0000256" key="1">
    <source>
        <dbReference type="ARBA" id="ARBA00023054"/>
    </source>
</evidence>
<feature type="compositionally biased region" description="Basic and acidic residues" evidence="2">
    <location>
        <begin position="145"/>
        <end position="162"/>
    </location>
</feature>
<feature type="region of interest" description="Disordered" evidence="2">
    <location>
        <begin position="145"/>
        <end position="180"/>
    </location>
</feature>
<gene>
    <name evidence="4" type="primary">MYH10</name>
    <name evidence="4" type="ORF">OS493_014973</name>
</gene>
<protein>
    <submittedName>
        <fullName evidence="4">Myosin-10</fullName>
        <ecNumber evidence="4">2.7.12.1</ecNumber>
    </submittedName>
</protein>
<organism evidence="4 5">
    <name type="scientific">Desmophyllum pertusum</name>
    <dbReference type="NCBI Taxonomy" id="174260"/>
    <lineage>
        <taxon>Eukaryota</taxon>
        <taxon>Metazoa</taxon>
        <taxon>Cnidaria</taxon>
        <taxon>Anthozoa</taxon>
        <taxon>Hexacorallia</taxon>
        <taxon>Scleractinia</taxon>
        <taxon>Caryophylliina</taxon>
        <taxon>Caryophylliidae</taxon>
        <taxon>Desmophyllum</taxon>
    </lineage>
</organism>
<keyword evidence="4" id="KW-0808">Transferase</keyword>
<dbReference type="Pfam" id="PF01576">
    <property type="entry name" value="Myosin_tail_1"/>
    <property type="match status" value="1"/>
</dbReference>
<dbReference type="InterPro" id="IPR002928">
    <property type="entry name" value="Myosin_tail"/>
</dbReference>
<dbReference type="GO" id="GO:0016459">
    <property type="term" value="C:myosin complex"/>
    <property type="evidence" value="ECO:0007669"/>
    <property type="project" value="InterPro"/>
</dbReference>
<sequence>MAGIKSSGEDEKRRKDKTTIRDLRAQLTEREEVTDAEMIMNYAFYCSSAFLYSCKSNTLGANVPVNVKNENLRWQIEDLKIAQRDQEEGDFGKNVNELEKAKRLLEAQLEEKRQQIEELEDEVQITEDAKLRMEVNMQAAKTQFDRELAARDEQNEEKRKALLETSENRTISSEKLTLLS</sequence>
<comment type="caution">
    <text evidence="4">The sequence shown here is derived from an EMBL/GenBank/DDBJ whole genome shotgun (WGS) entry which is preliminary data.</text>
</comment>
<keyword evidence="5" id="KW-1185">Reference proteome</keyword>
<dbReference type="GO" id="GO:0004712">
    <property type="term" value="F:protein serine/threonine/tyrosine kinase activity"/>
    <property type="evidence" value="ECO:0007669"/>
    <property type="project" value="UniProtKB-EC"/>
</dbReference>
<feature type="domain" description="Myosin tail" evidence="3">
    <location>
        <begin position="67"/>
        <end position="164"/>
    </location>
</feature>
<evidence type="ECO:0000259" key="3">
    <source>
        <dbReference type="Pfam" id="PF01576"/>
    </source>
</evidence>
<dbReference type="Proteomes" id="UP001163046">
    <property type="component" value="Unassembled WGS sequence"/>
</dbReference>
<evidence type="ECO:0000256" key="2">
    <source>
        <dbReference type="SAM" id="MobiDB-lite"/>
    </source>
</evidence>
<dbReference type="OrthoDB" id="6363454at2759"/>
<dbReference type="EC" id="2.7.12.1" evidence="4"/>
<accession>A0A9X0A2V4</accession>
<dbReference type="AlphaFoldDB" id="A0A9X0A2V4"/>
<feature type="compositionally biased region" description="Polar residues" evidence="2">
    <location>
        <begin position="168"/>
        <end position="180"/>
    </location>
</feature>
<evidence type="ECO:0000313" key="4">
    <source>
        <dbReference type="EMBL" id="KAJ7392035.1"/>
    </source>
</evidence>
<name>A0A9X0A2V4_9CNID</name>
<dbReference type="EMBL" id="MU825403">
    <property type="protein sequence ID" value="KAJ7392035.1"/>
    <property type="molecule type" value="Genomic_DNA"/>
</dbReference>
<reference evidence="4" key="1">
    <citation type="submission" date="2023-01" db="EMBL/GenBank/DDBJ databases">
        <title>Genome assembly of the deep-sea coral Lophelia pertusa.</title>
        <authorList>
            <person name="Herrera S."/>
            <person name="Cordes E."/>
        </authorList>
    </citation>
    <scope>NUCLEOTIDE SEQUENCE</scope>
    <source>
        <strain evidence="4">USNM1676648</strain>
        <tissue evidence="4">Polyp</tissue>
    </source>
</reference>
<evidence type="ECO:0000313" key="5">
    <source>
        <dbReference type="Proteomes" id="UP001163046"/>
    </source>
</evidence>
<proteinExistence type="predicted"/>